<accession>Q5GX79</accession>
<protein>
    <submittedName>
        <fullName evidence="1">Prolyl oligopeptidase family protein</fullName>
    </submittedName>
</protein>
<name>Q5GX79_XANOR</name>
<sequence>MDCAWVQCAFYCQLLAFLSKSPGGAKADRRNRCSHVPVNCRTRLLRWLFQAKWRSNACATQPHA</sequence>
<reference evidence="1 2" key="1">
    <citation type="journal article" date="2005" name="Nucleic Acids Res.">
        <title>The genome sequence of Xanthomonas oryzae pathovar oryzae KACC10331, the bacterial blight pathogen of rice.</title>
        <authorList>
            <person name="Lee B.M."/>
            <person name="Park Y.J."/>
            <person name="Park D.S."/>
            <person name="Kang H.W."/>
            <person name="Kim J.G."/>
            <person name="Song E.S."/>
            <person name="Park I.C."/>
            <person name="Yoon U.H."/>
            <person name="Hahn J.H."/>
            <person name="Koo B.S."/>
            <person name="Lee G.B."/>
            <person name="Kim H."/>
            <person name="Park H.S."/>
            <person name="Yoon K.O."/>
            <person name="Kim J.H."/>
            <person name="Jung C.H."/>
            <person name="Koh N.H."/>
            <person name="Seo J.S."/>
            <person name="Go S.J."/>
        </authorList>
    </citation>
    <scope>NUCLEOTIDE SEQUENCE [LARGE SCALE GENOMIC DNA]</scope>
    <source>
        <strain evidence="2">KACC10331 / KXO85</strain>
    </source>
</reference>
<dbReference type="STRING" id="291331.XOO3438"/>
<dbReference type="AlphaFoldDB" id="Q5GX79"/>
<evidence type="ECO:0000313" key="2">
    <source>
        <dbReference type="Proteomes" id="UP000006735"/>
    </source>
</evidence>
<proteinExistence type="predicted"/>
<dbReference type="Proteomes" id="UP000006735">
    <property type="component" value="Chromosome"/>
</dbReference>
<dbReference type="KEGG" id="xoo:XOO3438"/>
<organism evidence="1 2">
    <name type="scientific">Xanthomonas oryzae pv. oryzae (strain KACC10331 / KXO85)</name>
    <dbReference type="NCBI Taxonomy" id="291331"/>
    <lineage>
        <taxon>Bacteria</taxon>
        <taxon>Pseudomonadati</taxon>
        <taxon>Pseudomonadota</taxon>
        <taxon>Gammaproteobacteria</taxon>
        <taxon>Lysobacterales</taxon>
        <taxon>Lysobacteraceae</taxon>
        <taxon>Xanthomonas</taxon>
    </lineage>
</organism>
<keyword evidence="2" id="KW-1185">Reference proteome</keyword>
<dbReference type="HOGENOM" id="CLU_2866761_0_0_6"/>
<evidence type="ECO:0000313" key="1">
    <source>
        <dbReference type="EMBL" id="AAW76692.1"/>
    </source>
</evidence>
<dbReference type="EMBL" id="AE013598">
    <property type="protein sequence ID" value="AAW76692.1"/>
    <property type="molecule type" value="Genomic_DNA"/>
</dbReference>
<gene>
    <name evidence="1" type="ordered locus">XOO3438</name>
</gene>